<evidence type="ECO:0000313" key="9">
    <source>
        <dbReference type="Proteomes" id="UP000560000"/>
    </source>
</evidence>
<name>A0A099CZT2_9GAMM</name>
<dbReference type="GO" id="GO:0070403">
    <property type="term" value="F:NAD+ binding"/>
    <property type="evidence" value="ECO:0007669"/>
    <property type="project" value="InterPro"/>
</dbReference>
<dbReference type="Proteomes" id="UP000029708">
    <property type="component" value="Unassembled WGS sequence"/>
</dbReference>
<dbReference type="PANTHER" id="PTHR43078:SF6">
    <property type="entry name" value="UDP-GLUCURONIC ACID DECARBOXYLASE 1"/>
    <property type="match status" value="1"/>
</dbReference>
<reference evidence="6 8" key="1">
    <citation type="submission" date="2014-09" db="EMBL/GenBank/DDBJ databases">
        <title>Xanthomonadaceae 3.5X direct submission.</title>
        <authorList>
            <person name="Fang T."/>
            <person name="Wang H."/>
        </authorList>
    </citation>
    <scope>NUCLEOTIDE SEQUENCE [LARGE SCALE GENOMIC DNA]</scope>
    <source>
        <strain evidence="6 8">3.5X</strain>
    </source>
</reference>
<dbReference type="GO" id="GO:0003978">
    <property type="term" value="F:UDP-glucose 4-epimerase activity"/>
    <property type="evidence" value="ECO:0007669"/>
    <property type="project" value="UniProtKB-EC"/>
</dbReference>
<gene>
    <name evidence="7" type="ORF">HNQ86_002055</name>
    <name evidence="6" type="ORF">LF63_0100910</name>
</gene>
<organism evidence="6 8">
    <name type="scientific">Oleiagrimonas soli</name>
    <dbReference type="NCBI Taxonomy" id="1543381"/>
    <lineage>
        <taxon>Bacteria</taxon>
        <taxon>Pseudomonadati</taxon>
        <taxon>Pseudomonadota</taxon>
        <taxon>Gammaproteobacteria</taxon>
        <taxon>Lysobacterales</taxon>
        <taxon>Rhodanobacteraceae</taxon>
        <taxon>Oleiagrimonas</taxon>
    </lineage>
</organism>
<dbReference type="GO" id="GO:0042732">
    <property type="term" value="P:D-xylose metabolic process"/>
    <property type="evidence" value="ECO:0007669"/>
    <property type="project" value="InterPro"/>
</dbReference>
<comment type="caution">
    <text evidence="6">The sequence shown here is derived from an EMBL/GenBank/DDBJ whole genome shotgun (WGS) entry which is preliminary data.</text>
</comment>
<keyword evidence="2" id="KW-0210">Decarboxylase</keyword>
<dbReference type="Gene3D" id="3.40.50.720">
    <property type="entry name" value="NAD(P)-binding Rossmann-like Domain"/>
    <property type="match status" value="1"/>
</dbReference>
<dbReference type="EMBL" id="JROI01000003">
    <property type="protein sequence ID" value="KGI79082.1"/>
    <property type="molecule type" value="Genomic_DNA"/>
</dbReference>
<dbReference type="GO" id="GO:0033320">
    <property type="term" value="P:UDP-D-xylose biosynthetic process"/>
    <property type="evidence" value="ECO:0007669"/>
    <property type="project" value="UniProtKB-UniPathway"/>
</dbReference>
<dbReference type="STRING" id="1543381.LF63_0100910"/>
<dbReference type="HOGENOM" id="CLU_007383_4_0_6"/>
<evidence type="ECO:0000259" key="5">
    <source>
        <dbReference type="Pfam" id="PF01370"/>
    </source>
</evidence>
<sequence length="339" mass="37595">MHVLITGGAGFIGSHVAQLHLARGDKVHVVDDLSTGNRANIHLLEGFPNFRFDHADMLVWDGLERAAAWADRIYHLAAVVGVYRVIAEPTRVLATNIAACERLLRAVTASGWKPHVVIASSSEVYGHRLESELHEQMDLSVSTRAGTRWNYSVSKIADEALGLSYAQKFDIPTVIARLFNTTGPRQTGRYGMVVPRFVEQAVKGEEITVYGDGVQTRSFCDVRDTARALDMLAAKATAEGLVVNVGNDREISVNDLAEMVRARAHSTSPIKHVPYVTAYGEDFEDIRRRRPVLDRLRALTGFKHEHTLEDTLDELIRTSRAKLSKEDGHGHRSVVCHQS</sequence>
<evidence type="ECO:0000256" key="1">
    <source>
        <dbReference type="ARBA" id="ARBA00001911"/>
    </source>
</evidence>
<keyword evidence="3" id="KW-0520">NAD</keyword>
<protein>
    <submittedName>
        <fullName evidence="6">Nucleoside-diphosphate sugar epimerase</fullName>
    </submittedName>
    <submittedName>
        <fullName evidence="7">UDP-glucose 4-epimerase</fullName>
        <ecNumber evidence="7">5.1.3.2</ecNumber>
    </submittedName>
</protein>
<keyword evidence="7" id="KW-0413">Isomerase</keyword>
<proteinExistence type="predicted"/>
<dbReference type="RefSeq" id="WP_043099023.1">
    <property type="nucleotide sequence ID" value="NZ_JACHET010000001.1"/>
</dbReference>
<dbReference type="AlphaFoldDB" id="A0A099CZT2"/>
<reference evidence="7 9" key="2">
    <citation type="submission" date="2020-08" db="EMBL/GenBank/DDBJ databases">
        <title>Genomic Encyclopedia of Type Strains, Phase IV (KMG-IV): sequencing the most valuable type-strain genomes for metagenomic binning, comparative biology and taxonomic classification.</title>
        <authorList>
            <person name="Goeker M."/>
        </authorList>
    </citation>
    <scope>NUCLEOTIDE SEQUENCE [LARGE SCALE GENOMIC DNA]</scope>
    <source>
        <strain evidence="7 9">DSM 107085</strain>
    </source>
</reference>
<dbReference type="PANTHER" id="PTHR43078">
    <property type="entry name" value="UDP-GLUCURONIC ACID DECARBOXYLASE-RELATED"/>
    <property type="match status" value="1"/>
</dbReference>
<dbReference type="EC" id="5.1.3.2" evidence="7"/>
<dbReference type="InterPro" id="IPR036291">
    <property type="entry name" value="NAD(P)-bd_dom_sf"/>
</dbReference>
<dbReference type="UniPathway" id="UPA00796">
    <property type="reaction ID" value="UER00771"/>
</dbReference>
<evidence type="ECO:0000256" key="3">
    <source>
        <dbReference type="ARBA" id="ARBA00023027"/>
    </source>
</evidence>
<comment type="cofactor">
    <cofactor evidence="1">
        <name>NAD(+)</name>
        <dbReference type="ChEBI" id="CHEBI:57540"/>
    </cofactor>
</comment>
<accession>A0A099CZT2</accession>
<dbReference type="SUPFAM" id="SSF51735">
    <property type="entry name" value="NAD(P)-binding Rossmann-fold domains"/>
    <property type="match status" value="1"/>
</dbReference>
<dbReference type="InterPro" id="IPR044516">
    <property type="entry name" value="UXS-like"/>
</dbReference>
<evidence type="ECO:0000313" key="8">
    <source>
        <dbReference type="Proteomes" id="UP000029708"/>
    </source>
</evidence>
<evidence type="ECO:0000313" key="6">
    <source>
        <dbReference type="EMBL" id="KGI79082.1"/>
    </source>
</evidence>
<dbReference type="Pfam" id="PF01370">
    <property type="entry name" value="Epimerase"/>
    <property type="match status" value="1"/>
</dbReference>
<dbReference type="GO" id="GO:0005737">
    <property type="term" value="C:cytoplasm"/>
    <property type="evidence" value="ECO:0007669"/>
    <property type="project" value="TreeGrafter"/>
</dbReference>
<feature type="domain" description="NAD-dependent epimerase/dehydratase" evidence="5">
    <location>
        <begin position="3"/>
        <end position="246"/>
    </location>
</feature>
<dbReference type="InterPro" id="IPR001509">
    <property type="entry name" value="Epimerase_deHydtase"/>
</dbReference>
<evidence type="ECO:0000313" key="7">
    <source>
        <dbReference type="EMBL" id="MBB6184710.1"/>
    </source>
</evidence>
<dbReference type="Proteomes" id="UP000560000">
    <property type="component" value="Unassembled WGS sequence"/>
</dbReference>
<keyword evidence="8" id="KW-1185">Reference proteome</keyword>
<evidence type="ECO:0000256" key="2">
    <source>
        <dbReference type="ARBA" id="ARBA00022793"/>
    </source>
</evidence>
<dbReference type="GO" id="GO:0048040">
    <property type="term" value="F:UDP-glucuronate decarboxylase activity"/>
    <property type="evidence" value="ECO:0007669"/>
    <property type="project" value="TreeGrafter"/>
</dbReference>
<dbReference type="EMBL" id="JACHET010000001">
    <property type="protein sequence ID" value="MBB6184710.1"/>
    <property type="molecule type" value="Genomic_DNA"/>
</dbReference>
<evidence type="ECO:0000256" key="4">
    <source>
        <dbReference type="ARBA" id="ARBA00023239"/>
    </source>
</evidence>
<dbReference type="OrthoDB" id="9803010at2"/>
<keyword evidence="4" id="KW-0456">Lyase</keyword>